<dbReference type="EMBL" id="UINC01119108">
    <property type="protein sequence ID" value="SVC92691.1"/>
    <property type="molecule type" value="Genomic_DNA"/>
</dbReference>
<evidence type="ECO:0000259" key="1">
    <source>
        <dbReference type="Pfam" id="PF05523"/>
    </source>
</evidence>
<organism evidence="2">
    <name type="scientific">marine metagenome</name>
    <dbReference type="NCBI Taxonomy" id="408172"/>
    <lineage>
        <taxon>unclassified sequences</taxon>
        <taxon>metagenomes</taxon>
        <taxon>ecological metagenomes</taxon>
    </lineage>
</organism>
<reference evidence="2" key="1">
    <citation type="submission" date="2018-05" db="EMBL/GenBank/DDBJ databases">
        <authorList>
            <person name="Lanie J.A."/>
            <person name="Ng W.-L."/>
            <person name="Kazmierczak K.M."/>
            <person name="Andrzejewski T.M."/>
            <person name="Davidsen T.M."/>
            <person name="Wayne K.J."/>
            <person name="Tettelin H."/>
            <person name="Glass J.I."/>
            <person name="Rusch D."/>
            <person name="Podicherti R."/>
            <person name="Tsui H.-C.T."/>
            <person name="Winkler M.E."/>
        </authorList>
    </citation>
    <scope>NUCLEOTIDE SEQUENCE</scope>
</reference>
<name>A0A382R7Y6_9ZZZZ</name>
<dbReference type="InterPro" id="IPR008894">
    <property type="entry name" value="QdtA_cupin_dom"/>
</dbReference>
<dbReference type="Gene3D" id="2.60.120.10">
    <property type="entry name" value="Jelly Rolls"/>
    <property type="match status" value="1"/>
</dbReference>
<protein>
    <recommendedName>
        <fullName evidence="1">Sugar 3,4-ketoisomerase QdtA cupin domain-containing protein</fullName>
    </recommendedName>
</protein>
<gene>
    <name evidence="2" type="ORF">METZ01_LOCUS345545</name>
</gene>
<dbReference type="InterPro" id="IPR011051">
    <property type="entry name" value="RmlC_Cupin_sf"/>
</dbReference>
<dbReference type="AlphaFoldDB" id="A0A382R7Y6"/>
<evidence type="ECO:0000313" key="2">
    <source>
        <dbReference type="EMBL" id="SVC92691.1"/>
    </source>
</evidence>
<dbReference type="InterPro" id="IPR014710">
    <property type="entry name" value="RmlC-like_jellyroll"/>
</dbReference>
<dbReference type="Pfam" id="PF05523">
    <property type="entry name" value="FdtA"/>
    <property type="match status" value="1"/>
</dbReference>
<sequence>MNNEYVTNLEVLPTKDITDNHINGSLTVIWRDWDNILKNHPKMVYASSVLPGEIKGPHIHTKRTSHFVCIHGKVVFVLKKSDGKYLEIISDAKKPSMVHVPKNTPSAHVNLSNDISTVLTLADLAWKPNDNEMLNISFDDYDWSKWKKSI</sequence>
<accession>A0A382R7Y6</accession>
<feature type="domain" description="Sugar 3,4-ketoisomerase QdtA cupin" evidence="1">
    <location>
        <begin position="15"/>
        <end position="130"/>
    </location>
</feature>
<proteinExistence type="predicted"/>
<dbReference type="SUPFAM" id="SSF51182">
    <property type="entry name" value="RmlC-like cupins"/>
    <property type="match status" value="1"/>
</dbReference>